<evidence type="ECO:0000313" key="3">
    <source>
        <dbReference type="Proteomes" id="UP001604277"/>
    </source>
</evidence>
<evidence type="ECO:0000313" key="2">
    <source>
        <dbReference type="EMBL" id="KAL2500326.1"/>
    </source>
</evidence>
<organism evidence="2 3">
    <name type="scientific">Forsythia ovata</name>
    <dbReference type="NCBI Taxonomy" id="205694"/>
    <lineage>
        <taxon>Eukaryota</taxon>
        <taxon>Viridiplantae</taxon>
        <taxon>Streptophyta</taxon>
        <taxon>Embryophyta</taxon>
        <taxon>Tracheophyta</taxon>
        <taxon>Spermatophyta</taxon>
        <taxon>Magnoliopsida</taxon>
        <taxon>eudicotyledons</taxon>
        <taxon>Gunneridae</taxon>
        <taxon>Pentapetalae</taxon>
        <taxon>asterids</taxon>
        <taxon>lamiids</taxon>
        <taxon>Lamiales</taxon>
        <taxon>Oleaceae</taxon>
        <taxon>Forsythieae</taxon>
        <taxon>Forsythia</taxon>
    </lineage>
</organism>
<proteinExistence type="predicted"/>
<evidence type="ECO:0000256" key="1">
    <source>
        <dbReference type="SAM" id="Coils"/>
    </source>
</evidence>
<accession>A0ABD1SIL7</accession>
<name>A0ABD1SIL7_9LAMI</name>
<dbReference type="AlphaFoldDB" id="A0ABD1SIL7"/>
<gene>
    <name evidence="2" type="ORF">Fot_34174</name>
</gene>
<feature type="coiled-coil region" evidence="1">
    <location>
        <begin position="108"/>
        <end position="331"/>
    </location>
</feature>
<keyword evidence="3" id="KW-1185">Reference proteome</keyword>
<dbReference type="EMBL" id="JBFOLJ010000010">
    <property type="protein sequence ID" value="KAL2500326.1"/>
    <property type="molecule type" value="Genomic_DNA"/>
</dbReference>
<keyword evidence="1" id="KW-0175">Coiled coil</keyword>
<sequence>MLDGDDSATPMAAASKEYAGAHERDRLLLYIGNFSNVSPKDARIICFGRYDIHVSETGQDNNARVSEAADGQDDVVLNKDVDRNRHLANGTEQTTLPEADKQYWVDREASFREEINQLQTEKDAHLQKEAVFEEKIQQLLKEKDENLQKEANREEKIKQLQNEKKSCIQNEASLKEKILLLEMEKDELIHEEDSLGEKIKQLQNDKDAYLQKEAGLEMKILQQENEKDSWLKKEAGFEEKINQLVDEVALLNLERARLKEKIKQVDRERDFWVEKETSTKETISIVNNDNTKLRAQVIDLEESRKSLSQENQLLTENISSLKLHINKLENNAAVLCPSAELKVASENGDTSNEIEAALLLVEKLVTENAELVEKVHELYAELDPRGVKMEASSSVGSDAEGITAQSAHDAEKSALDSDIVIEAASRRGTVQSADLMSEAGKMMSVSGESTQSLEDILFKDDRNGKHVNDEDGIVRGYSSETLESDEIVQIPLDENAVQDTDLQPVQTDDKTDVPLTDAPLIGAPFRLISFFARYVSGADLVEQNNWNLGR</sequence>
<reference evidence="3" key="1">
    <citation type="submission" date="2024-07" db="EMBL/GenBank/DDBJ databases">
        <title>Two chromosome-level genome assemblies of Korean endemic species Abeliophyllum distichum and Forsythia ovata (Oleaceae).</title>
        <authorList>
            <person name="Jang H."/>
        </authorList>
    </citation>
    <scope>NUCLEOTIDE SEQUENCE [LARGE SCALE GENOMIC DNA]</scope>
</reference>
<comment type="caution">
    <text evidence="2">The sequence shown here is derived from an EMBL/GenBank/DDBJ whole genome shotgun (WGS) entry which is preliminary data.</text>
</comment>
<protein>
    <submittedName>
        <fullName evidence="2">Mitochondrial ATP synthase D chain-related protein</fullName>
    </submittedName>
</protein>
<dbReference type="Proteomes" id="UP001604277">
    <property type="component" value="Unassembled WGS sequence"/>
</dbReference>